<evidence type="ECO:0000256" key="1">
    <source>
        <dbReference type="SAM" id="MobiDB-lite"/>
    </source>
</evidence>
<accession>K1RJF3</accession>
<dbReference type="HOGENOM" id="CLU_2560529_0_0_1"/>
<dbReference type="EMBL" id="JH816346">
    <property type="protein sequence ID" value="EKC34381.1"/>
    <property type="molecule type" value="Genomic_DNA"/>
</dbReference>
<organism evidence="2">
    <name type="scientific">Magallana gigas</name>
    <name type="common">Pacific oyster</name>
    <name type="synonym">Crassostrea gigas</name>
    <dbReference type="NCBI Taxonomy" id="29159"/>
    <lineage>
        <taxon>Eukaryota</taxon>
        <taxon>Metazoa</taxon>
        <taxon>Spiralia</taxon>
        <taxon>Lophotrochozoa</taxon>
        <taxon>Mollusca</taxon>
        <taxon>Bivalvia</taxon>
        <taxon>Autobranchia</taxon>
        <taxon>Pteriomorphia</taxon>
        <taxon>Ostreida</taxon>
        <taxon>Ostreoidea</taxon>
        <taxon>Ostreidae</taxon>
        <taxon>Magallana</taxon>
    </lineage>
</organism>
<feature type="compositionally biased region" description="Basic and acidic residues" evidence="1">
    <location>
        <begin position="10"/>
        <end position="21"/>
    </location>
</feature>
<reference evidence="2" key="1">
    <citation type="journal article" date="2012" name="Nature">
        <title>The oyster genome reveals stress adaptation and complexity of shell formation.</title>
        <authorList>
            <person name="Zhang G."/>
            <person name="Fang X."/>
            <person name="Guo X."/>
            <person name="Li L."/>
            <person name="Luo R."/>
            <person name="Xu F."/>
            <person name="Yang P."/>
            <person name="Zhang L."/>
            <person name="Wang X."/>
            <person name="Qi H."/>
            <person name="Xiong Z."/>
            <person name="Que H."/>
            <person name="Xie Y."/>
            <person name="Holland P.W."/>
            <person name="Paps J."/>
            <person name="Zhu Y."/>
            <person name="Wu F."/>
            <person name="Chen Y."/>
            <person name="Wang J."/>
            <person name="Peng C."/>
            <person name="Meng J."/>
            <person name="Yang L."/>
            <person name="Liu J."/>
            <person name="Wen B."/>
            <person name="Zhang N."/>
            <person name="Huang Z."/>
            <person name="Zhu Q."/>
            <person name="Feng Y."/>
            <person name="Mount A."/>
            <person name="Hedgecock D."/>
            <person name="Xu Z."/>
            <person name="Liu Y."/>
            <person name="Domazet-Loso T."/>
            <person name="Du Y."/>
            <person name="Sun X."/>
            <person name="Zhang S."/>
            <person name="Liu B."/>
            <person name="Cheng P."/>
            <person name="Jiang X."/>
            <person name="Li J."/>
            <person name="Fan D."/>
            <person name="Wang W."/>
            <person name="Fu W."/>
            <person name="Wang T."/>
            <person name="Wang B."/>
            <person name="Zhang J."/>
            <person name="Peng Z."/>
            <person name="Li Y."/>
            <person name="Li N."/>
            <person name="Wang J."/>
            <person name="Chen M."/>
            <person name="He Y."/>
            <person name="Tan F."/>
            <person name="Song X."/>
            <person name="Zheng Q."/>
            <person name="Huang R."/>
            <person name="Yang H."/>
            <person name="Du X."/>
            <person name="Chen L."/>
            <person name="Yang M."/>
            <person name="Gaffney P.M."/>
            <person name="Wang S."/>
            <person name="Luo L."/>
            <person name="She Z."/>
            <person name="Ming Y."/>
            <person name="Huang W."/>
            <person name="Zhang S."/>
            <person name="Huang B."/>
            <person name="Zhang Y."/>
            <person name="Qu T."/>
            <person name="Ni P."/>
            <person name="Miao G."/>
            <person name="Wang J."/>
            <person name="Wang Q."/>
            <person name="Steinberg C.E."/>
            <person name="Wang H."/>
            <person name="Li N."/>
            <person name="Qian L."/>
            <person name="Zhang G."/>
            <person name="Li Y."/>
            <person name="Yang H."/>
            <person name="Liu X."/>
            <person name="Wang J."/>
            <person name="Yin Y."/>
            <person name="Wang J."/>
        </authorList>
    </citation>
    <scope>NUCLEOTIDE SEQUENCE [LARGE SCALE GENOMIC DNA]</scope>
    <source>
        <strain evidence="2">05x7-T-G4-1.051#20</strain>
    </source>
</reference>
<dbReference type="AlphaFoldDB" id="K1RJF3"/>
<feature type="region of interest" description="Disordered" evidence="1">
    <location>
        <begin position="1"/>
        <end position="26"/>
    </location>
</feature>
<protein>
    <submittedName>
        <fullName evidence="2">Uncharacterized protein</fullName>
    </submittedName>
</protein>
<dbReference type="InParanoid" id="K1RJF3"/>
<proteinExistence type="predicted"/>
<name>K1RJF3_MAGGI</name>
<gene>
    <name evidence="2" type="ORF">CGI_10017684</name>
</gene>
<sequence>MPIRSVAARNEVRRPTPEKKARALPTPPSRVLCKKSVGIREKVHTRVLITSRFPPDDAECFLFCFSDPPFRKPGVAVELVCT</sequence>
<evidence type="ECO:0000313" key="2">
    <source>
        <dbReference type="EMBL" id="EKC34381.1"/>
    </source>
</evidence>